<keyword evidence="1" id="KW-1133">Transmembrane helix</keyword>
<protein>
    <submittedName>
        <fullName evidence="2">Lipopolysaccharide biosynthesis protein</fullName>
    </submittedName>
</protein>
<evidence type="ECO:0000313" key="3">
    <source>
        <dbReference type="Proteomes" id="UP001324380"/>
    </source>
</evidence>
<dbReference type="PANTHER" id="PTHR32309">
    <property type="entry name" value="TYROSINE-PROTEIN KINASE"/>
    <property type="match status" value="1"/>
</dbReference>
<name>A0ABZ0TXD0_9SPHI</name>
<gene>
    <name evidence="2" type="ORF">SNE25_09675</name>
</gene>
<evidence type="ECO:0000256" key="1">
    <source>
        <dbReference type="SAM" id="Phobius"/>
    </source>
</evidence>
<dbReference type="Proteomes" id="UP001324380">
    <property type="component" value="Chromosome"/>
</dbReference>
<proteinExistence type="predicted"/>
<reference evidence="2 3" key="1">
    <citation type="submission" date="2023-11" db="EMBL/GenBank/DDBJ databases">
        <title>Analysis of the Genomes of Mucilaginibacter gossypii cycad 4 and M. sabulilitoris SNA2: microbes with the potential for plant growth promotion.</title>
        <authorList>
            <person name="Hirsch A.M."/>
            <person name="Humm E."/>
            <person name="Rubbi M."/>
            <person name="Del Vecchio G."/>
            <person name="Ha S.M."/>
            <person name="Pellegrini M."/>
            <person name="Gunsalus R.P."/>
        </authorList>
    </citation>
    <scope>NUCLEOTIDE SEQUENCE [LARGE SCALE GENOMIC DNA]</scope>
    <source>
        <strain evidence="2 3">SNA2</strain>
    </source>
</reference>
<evidence type="ECO:0000313" key="2">
    <source>
        <dbReference type="EMBL" id="WPU95785.1"/>
    </source>
</evidence>
<keyword evidence="1" id="KW-0472">Membrane</keyword>
<dbReference type="EMBL" id="CP139558">
    <property type="protein sequence ID" value="WPU95785.1"/>
    <property type="molecule type" value="Genomic_DNA"/>
</dbReference>
<keyword evidence="3" id="KW-1185">Reference proteome</keyword>
<accession>A0ABZ0TXD0</accession>
<feature type="transmembrane region" description="Helical" evidence="1">
    <location>
        <begin position="36"/>
        <end position="56"/>
    </location>
</feature>
<dbReference type="PANTHER" id="PTHR32309:SF13">
    <property type="entry name" value="FERRIC ENTEROBACTIN TRANSPORT PROTEIN FEPE"/>
    <property type="match status" value="1"/>
</dbReference>
<keyword evidence="1" id="KW-0812">Transmembrane</keyword>
<dbReference type="InterPro" id="IPR050445">
    <property type="entry name" value="Bact_polysacc_biosynth/exp"/>
</dbReference>
<dbReference type="RefSeq" id="WP_321564891.1">
    <property type="nucleotide sequence ID" value="NZ_CP139558.1"/>
</dbReference>
<feature type="transmembrane region" description="Helical" evidence="1">
    <location>
        <begin position="334"/>
        <end position="354"/>
    </location>
</feature>
<sequence>MGQASDEKINADNEQLSLKDLILKIGKWWQYLLSKWVTILIAGIIGGAIGLTYAYLKKPIYKAELSFALDDDKSSSGGFGSALGLASQFGIDLGGGNGGGAFSGDNLLALMKSRSMTEKALLSTITLNGKQETLVEYYISFNKIRKTWQPSQKLKNIVFLPNADRSKFSLQQDSILGAFYHAISKSHLTVDKADKKLTIISVKVSSENELFAKYFTEILVKTVSNFYVETKTKKSVQNVNILQRQTDSVRRELNAAINGVASSSDLNPNPNPALQILRAPAMRRQVDVQANQAILTQLVANLEISKVSLRKETPLIQIIDRPILPLEKEALGKVQGLIIGGFLGSLLLIIFISARKFFKILLS</sequence>
<organism evidence="2 3">
    <name type="scientific">Mucilaginibacter sabulilitoris</name>
    <dbReference type="NCBI Taxonomy" id="1173583"/>
    <lineage>
        <taxon>Bacteria</taxon>
        <taxon>Pseudomonadati</taxon>
        <taxon>Bacteroidota</taxon>
        <taxon>Sphingobacteriia</taxon>
        <taxon>Sphingobacteriales</taxon>
        <taxon>Sphingobacteriaceae</taxon>
        <taxon>Mucilaginibacter</taxon>
    </lineage>
</organism>